<evidence type="ECO:0000313" key="3">
    <source>
        <dbReference type="Proteomes" id="UP000019024"/>
    </source>
</evidence>
<dbReference type="EMBL" id="CP007055">
    <property type="protein sequence ID" value="AHG01046.1"/>
    <property type="molecule type" value="Genomic_DNA"/>
</dbReference>
<proteinExistence type="predicted"/>
<dbReference type="STRING" id="797299.HALLA_14110"/>
<dbReference type="AlphaFoldDB" id="W0JQN6"/>
<evidence type="ECO:0000313" key="2">
    <source>
        <dbReference type="EMBL" id="AHG01046.1"/>
    </source>
</evidence>
<name>W0JQN6_9EURY</name>
<evidence type="ECO:0000256" key="1">
    <source>
        <dbReference type="SAM" id="MobiDB-lite"/>
    </source>
</evidence>
<dbReference type="GeneID" id="43330801"/>
<dbReference type="KEGG" id="hlr:HALLA_14110"/>
<keyword evidence="3" id="KW-1185">Reference proteome</keyword>
<protein>
    <submittedName>
        <fullName evidence="2">Uncharacterized protein</fullName>
    </submittedName>
</protein>
<reference evidence="2 3" key="1">
    <citation type="submission" date="2014-01" db="EMBL/GenBank/DDBJ databases">
        <authorList>
            <consortium name="DOE Joint Genome Institute"/>
            <person name="Anderson I."/>
            <person name="Huntemann M."/>
            <person name="Han J."/>
            <person name="Chen A."/>
            <person name="Kyrpides N."/>
            <person name="Mavromatis K."/>
            <person name="Markowitz V."/>
            <person name="Palaniappan K."/>
            <person name="Ivanova N."/>
            <person name="Schaumberg A."/>
            <person name="Pati A."/>
            <person name="Liolios K."/>
            <person name="Nordberg H.P."/>
            <person name="Cantor M.N."/>
            <person name="Hua S.X."/>
            <person name="Woyke T."/>
        </authorList>
    </citation>
    <scope>NUCLEOTIDE SEQUENCE [LARGE SCALE GENOMIC DNA]</scope>
    <source>
        <strain evidence="2 3">XH-48</strain>
    </source>
</reference>
<feature type="region of interest" description="Disordered" evidence="1">
    <location>
        <begin position="1"/>
        <end position="55"/>
    </location>
</feature>
<sequence length="55" mass="5663">MSRSTTAPLDGCRIDRIETDDGDSERVDFSGMAADSSEATGSTSRIDAPGAIGGR</sequence>
<dbReference type="HOGENOM" id="CLU_3020847_0_0_2"/>
<accession>W0JQN6</accession>
<gene>
    <name evidence="2" type="ORF">HALLA_14110</name>
</gene>
<dbReference type="RefSeq" id="WP_157231353.1">
    <property type="nucleotide sequence ID" value="NZ_CP007055.1"/>
</dbReference>
<feature type="compositionally biased region" description="Basic and acidic residues" evidence="1">
    <location>
        <begin position="12"/>
        <end position="28"/>
    </location>
</feature>
<dbReference type="Proteomes" id="UP000019024">
    <property type="component" value="Chromosome"/>
</dbReference>
<organism evidence="2 3">
    <name type="scientific">Halostagnicola larsenii XH-48</name>
    <dbReference type="NCBI Taxonomy" id="797299"/>
    <lineage>
        <taxon>Archaea</taxon>
        <taxon>Methanobacteriati</taxon>
        <taxon>Methanobacteriota</taxon>
        <taxon>Stenosarchaea group</taxon>
        <taxon>Halobacteria</taxon>
        <taxon>Halobacteriales</taxon>
        <taxon>Natrialbaceae</taxon>
        <taxon>Halostagnicola</taxon>
    </lineage>
</organism>